<dbReference type="PROSITE" id="PS50893">
    <property type="entry name" value="ABC_TRANSPORTER_2"/>
    <property type="match status" value="1"/>
</dbReference>
<evidence type="ECO:0000313" key="5">
    <source>
        <dbReference type="Proteomes" id="UP000037688"/>
    </source>
</evidence>
<comment type="caution">
    <text evidence="4">The sequence shown here is derived from an EMBL/GenBank/DDBJ whole genome shotgun (WGS) entry which is preliminary data.</text>
</comment>
<dbReference type="EMBL" id="LITU01000082">
    <property type="protein sequence ID" value="KOY12955.1"/>
    <property type="molecule type" value="Genomic_DNA"/>
</dbReference>
<dbReference type="SUPFAM" id="SSF52540">
    <property type="entry name" value="P-loop containing nucleoside triphosphate hydrolases"/>
    <property type="match status" value="1"/>
</dbReference>
<keyword evidence="2" id="KW-0067">ATP-binding</keyword>
<dbReference type="Proteomes" id="UP000037688">
    <property type="component" value="Unassembled WGS sequence"/>
</dbReference>
<dbReference type="CDD" id="cd03230">
    <property type="entry name" value="ABC_DR_subfamily_A"/>
    <property type="match status" value="1"/>
</dbReference>
<evidence type="ECO:0000313" key="4">
    <source>
        <dbReference type="EMBL" id="KOY12955.1"/>
    </source>
</evidence>
<dbReference type="InterPro" id="IPR003439">
    <property type="entry name" value="ABC_transporter-like_ATP-bd"/>
</dbReference>
<dbReference type="PANTHER" id="PTHR43158:SF10">
    <property type="entry name" value="ABC TRANSPORTER ATP-BINDING PROTEIN YTRB"/>
    <property type="match status" value="1"/>
</dbReference>
<dbReference type="RefSeq" id="WP_053783969.1">
    <property type="nucleotide sequence ID" value="NZ_LITU01000082.1"/>
</dbReference>
<dbReference type="OrthoDB" id="9804819at2"/>
<dbReference type="GO" id="GO:0016887">
    <property type="term" value="F:ATP hydrolysis activity"/>
    <property type="evidence" value="ECO:0007669"/>
    <property type="project" value="InterPro"/>
</dbReference>
<evidence type="ECO:0000259" key="3">
    <source>
        <dbReference type="PROSITE" id="PS50893"/>
    </source>
</evidence>
<name>A0A0N0C2I7_9BACL</name>
<proteinExistence type="predicted"/>
<sequence>MIELNQVIKAFEQEKAVDGVTMQVHKGSIYGLLGSNGAGKTSLLKILAGIYRQDSGTVRIEGQEIYENMDLKGRTIFMADAPYFFPQSSIHQMAEFYRSVYPRWNEERFVQLGSVFKLDVKRKLHRMSKGMRRQAAVWLGLSCMPEVLLMDEPIDGLDPVMRQQIKNLLFQEAAERQVTILISSHNLREIEDLCDHVAIMHKGRIIVEKDLDDLKADTHKIQVAFRHPDHAKAMDEQVNILHEEQRGSVSLFIVKGNREAVTERFRAFDPYLLDVLPLTLEEIFIYEMEDAGYDIQPIVL</sequence>
<dbReference type="SMART" id="SM00382">
    <property type="entry name" value="AAA"/>
    <property type="match status" value="1"/>
</dbReference>
<evidence type="ECO:0000256" key="1">
    <source>
        <dbReference type="ARBA" id="ARBA00022741"/>
    </source>
</evidence>
<dbReference type="PANTHER" id="PTHR43158">
    <property type="entry name" value="SKFA PEPTIDE EXPORT ATP-BINDING PROTEIN SKFE"/>
    <property type="match status" value="1"/>
</dbReference>
<organism evidence="4 5">
    <name type="scientific">Paenibacillus xylanivorans</name>
    <dbReference type="NCBI Taxonomy" id="1705561"/>
    <lineage>
        <taxon>Bacteria</taxon>
        <taxon>Bacillati</taxon>
        <taxon>Bacillota</taxon>
        <taxon>Bacilli</taxon>
        <taxon>Bacillales</taxon>
        <taxon>Paenibacillaceae</taxon>
        <taxon>Paenibacillus</taxon>
    </lineage>
</organism>
<dbReference type="GO" id="GO:0005524">
    <property type="term" value="F:ATP binding"/>
    <property type="evidence" value="ECO:0007669"/>
    <property type="project" value="UniProtKB-KW"/>
</dbReference>
<feature type="domain" description="ABC transporter" evidence="3">
    <location>
        <begin position="2"/>
        <end position="227"/>
    </location>
</feature>
<reference evidence="4 5" key="1">
    <citation type="submission" date="2015-08" db="EMBL/GenBank/DDBJ databases">
        <title>Draft genome sequence of cellulolytic and xylanolytic Paenibacillus sp. A59, isolated from a decaying forest soil from Patagonia, Argentina.</title>
        <authorList>
            <person name="Ghio S."/>
            <person name="Caceres A.M."/>
            <person name="Talia P."/>
            <person name="Grasso D."/>
            <person name="Campos E."/>
        </authorList>
    </citation>
    <scope>NUCLEOTIDE SEQUENCE [LARGE SCALE GENOMIC DNA]</scope>
    <source>
        <strain evidence="4 5">A59</strain>
    </source>
</reference>
<accession>A0A0N0C2I7</accession>
<keyword evidence="5" id="KW-1185">Reference proteome</keyword>
<dbReference type="Pfam" id="PF00005">
    <property type="entry name" value="ABC_tran"/>
    <property type="match status" value="1"/>
</dbReference>
<gene>
    <name evidence="4" type="ORF">AMS66_28360</name>
</gene>
<dbReference type="AlphaFoldDB" id="A0A0N0C2I7"/>
<dbReference type="Gene3D" id="3.40.50.300">
    <property type="entry name" value="P-loop containing nucleotide triphosphate hydrolases"/>
    <property type="match status" value="1"/>
</dbReference>
<dbReference type="PATRIC" id="fig|1705561.3.peg.5977"/>
<dbReference type="InterPro" id="IPR027417">
    <property type="entry name" value="P-loop_NTPase"/>
</dbReference>
<dbReference type="InterPro" id="IPR003593">
    <property type="entry name" value="AAA+_ATPase"/>
</dbReference>
<evidence type="ECO:0000256" key="2">
    <source>
        <dbReference type="ARBA" id="ARBA00022840"/>
    </source>
</evidence>
<keyword evidence="1" id="KW-0547">Nucleotide-binding</keyword>
<protein>
    <submittedName>
        <fullName evidence="4">ABC transporter</fullName>
    </submittedName>
</protein>